<dbReference type="InterPro" id="IPR028006">
    <property type="entry name" value="CEP15-like"/>
</dbReference>
<feature type="region of interest" description="Disordered" evidence="1">
    <location>
        <begin position="48"/>
        <end position="75"/>
    </location>
</feature>
<comment type="caution">
    <text evidence="2">The sequence shown here is derived from an EMBL/GenBank/DDBJ whole genome shotgun (WGS) entry which is preliminary data.</text>
</comment>
<sequence length="75" mass="8758">MLKSNAHASFVSLENQYWESVERELPKWEQFLLGKAQCPFGYNKTNRMLNHSQTTPRSRKENLPPSGVNAYTFPR</sequence>
<dbReference type="OrthoDB" id="9871079at2759"/>
<dbReference type="PANTHER" id="PTHR14286:SF2">
    <property type="entry name" value="CENTROSOMAL PROTEIN 15 KDA"/>
    <property type="match status" value="1"/>
</dbReference>
<dbReference type="Pfam" id="PF15134">
    <property type="entry name" value="CEP15-like"/>
    <property type="match status" value="1"/>
</dbReference>
<proteinExistence type="predicted"/>
<dbReference type="AlphaFoldDB" id="A0A8T2ISE6"/>
<name>A0A8T2ISE6_9PIPI</name>
<dbReference type="EMBL" id="JAACNH010000007">
    <property type="protein sequence ID" value="KAG8435855.1"/>
    <property type="molecule type" value="Genomic_DNA"/>
</dbReference>
<accession>A0A8T2ISE6</accession>
<organism evidence="2 3">
    <name type="scientific">Hymenochirus boettgeri</name>
    <name type="common">Congo dwarf clawed frog</name>
    <dbReference type="NCBI Taxonomy" id="247094"/>
    <lineage>
        <taxon>Eukaryota</taxon>
        <taxon>Metazoa</taxon>
        <taxon>Chordata</taxon>
        <taxon>Craniata</taxon>
        <taxon>Vertebrata</taxon>
        <taxon>Euteleostomi</taxon>
        <taxon>Amphibia</taxon>
        <taxon>Batrachia</taxon>
        <taxon>Anura</taxon>
        <taxon>Pipoidea</taxon>
        <taxon>Pipidae</taxon>
        <taxon>Pipinae</taxon>
        <taxon>Hymenochirus</taxon>
    </lineage>
</organism>
<evidence type="ECO:0000256" key="1">
    <source>
        <dbReference type="SAM" id="MobiDB-lite"/>
    </source>
</evidence>
<evidence type="ECO:0000313" key="2">
    <source>
        <dbReference type="EMBL" id="KAG8435855.1"/>
    </source>
</evidence>
<evidence type="ECO:0000313" key="3">
    <source>
        <dbReference type="Proteomes" id="UP000812440"/>
    </source>
</evidence>
<gene>
    <name evidence="2" type="ORF">GDO86_007081</name>
</gene>
<keyword evidence="3" id="KW-1185">Reference proteome</keyword>
<protein>
    <submittedName>
        <fullName evidence="2">Uncharacterized protein</fullName>
    </submittedName>
</protein>
<reference evidence="2" key="1">
    <citation type="thesis" date="2020" institute="ProQuest LLC" country="789 East Eisenhower Parkway, Ann Arbor, MI, USA">
        <title>Comparative Genomics and Chromosome Evolution.</title>
        <authorList>
            <person name="Mudd A.B."/>
        </authorList>
    </citation>
    <scope>NUCLEOTIDE SEQUENCE</scope>
    <source>
        <strain evidence="2">Female2</strain>
        <tissue evidence="2">Blood</tissue>
    </source>
</reference>
<dbReference type="Proteomes" id="UP000812440">
    <property type="component" value="Chromosome 4"/>
</dbReference>
<dbReference type="PANTHER" id="PTHR14286">
    <property type="entry name" value="GENE, 49355-RELATED"/>
    <property type="match status" value="1"/>
</dbReference>